<comment type="caution">
    <text evidence="2">The sequence shown here is derived from an EMBL/GenBank/DDBJ whole genome shotgun (WGS) entry which is preliminary data.</text>
</comment>
<name>A0A923SRK2_9FIRM</name>
<evidence type="ECO:0000313" key="2">
    <source>
        <dbReference type="EMBL" id="MBC6680680.1"/>
    </source>
</evidence>
<protein>
    <submittedName>
        <fullName evidence="2">Cysteine-rich small domain-containing protein</fullName>
    </submittedName>
</protein>
<dbReference type="AlphaFoldDB" id="A0A923SRK2"/>
<reference evidence="2" key="1">
    <citation type="submission" date="2020-08" db="EMBL/GenBank/DDBJ databases">
        <title>Genome public.</title>
        <authorList>
            <person name="Liu C."/>
            <person name="Sun Q."/>
        </authorList>
    </citation>
    <scope>NUCLEOTIDE SEQUENCE</scope>
    <source>
        <strain evidence="2">BX12</strain>
    </source>
</reference>
<accession>A0A923SRK2</accession>
<feature type="domain" description="Cysteine-rich small" evidence="1">
    <location>
        <begin position="13"/>
        <end position="92"/>
    </location>
</feature>
<organism evidence="2 3">
    <name type="scientific">Zhenpiania hominis</name>
    <dbReference type="NCBI Taxonomy" id="2763644"/>
    <lineage>
        <taxon>Bacteria</taxon>
        <taxon>Bacillati</taxon>
        <taxon>Bacillota</taxon>
        <taxon>Clostridia</taxon>
        <taxon>Peptostreptococcales</taxon>
        <taxon>Anaerovoracaceae</taxon>
        <taxon>Zhenpiania</taxon>
    </lineage>
</organism>
<dbReference type="EMBL" id="JACRYT010000017">
    <property type="protein sequence ID" value="MBC6680680.1"/>
    <property type="molecule type" value="Genomic_DNA"/>
</dbReference>
<keyword evidence="3" id="KW-1185">Reference proteome</keyword>
<dbReference type="RefSeq" id="WP_187303829.1">
    <property type="nucleotide sequence ID" value="NZ_CBCTON010000003.1"/>
</dbReference>
<dbReference type="Proteomes" id="UP000602647">
    <property type="component" value="Unassembled WGS sequence"/>
</dbReference>
<gene>
    <name evidence="2" type="ORF">H9L42_12700</name>
</gene>
<dbReference type="Pfam" id="PF04071">
    <property type="entry name" value="zf-like"/>
    <property type="match status" value="1"/>
</dbReference>
<proteinExistence type="predicted"/>
<evidence type="ECO:0000313" key="3">
    <source>
        <dbReference type="Proteomes" id="UP000602647"/>
    </source>
</evidence>
<evidence type="ECO:0000259" key="1">
    <source>
        <dbReference type="Pfam" id="PF04071"/>
    </source>
</evidence>
<dbReference type="InterPro" id="IPR007212">
    <property type="entry name" value="Zf-like"/>
</dbReference>
<sequence>MQESETVEEPKNFKFFSHRACEFFPCHAVKDPESFNCLFCYCPLYALGEECGGNFQYTENGVKDCTNCLIPHSPGGYDYVTERFSKIVELIKK</sequence>